<reference evidence="1 2" key="1">
    <citation type="journal article" date="2014" name="Appl. Environ. Microbiol.">
        <title>Insights into the Microbial Degradation of Rubber and Gutta-Percha by Analysis of the Complete Genome of Nocardia nova SH22a.</title>
        <authorList>
            <person name="Luo Q."/>
            <person name="Hiessl S."/>
            <person name="Poehlein A."/>
            <person name="Daniel R."/>
            <person name="Steinbuchel A."/>
        </authorList>
    </citation>
    <scope>NUCLEOTIDE SEQUENCE [LARGE SCALE GENOMIC DNA]</scope>
    <source>
        <strain evidence="1">SH22a</strain>
    </source>
</reference>
<organism evidence="1 2">
    <name type="scientific">Nocardia nova SH22a</name>
    <dbReference type="NCBI Taxonomy" id="1415166"/>
    <lineage>
        <taxon>Bacteria</taxon>
        <taxon>Bacillati</taxon>
        <taxon>Actinomycetota</taxon>
        <taxon>Actinomycetes</taxon>
        <taxon>Mycobacteriales</taxon>
        <taxon>Nocardiaceae</taxon>
        <taxon>Nocardia</taxon>
    </lineage>
</organism>
<dbReference type="HOGENOM" id="CLU_1625356_0_0_11"/>
<evidence type="ECO:0000313" key="2">
    <source>
        <dbReference type="Proteomes" id="UP000019150"/>
    </source>
</evidence>
<proteinExistence type="predicted"/>
<gene>
    <name evidence="1" type="ORF">NONO_c59990</name>
</gene>
<dbReference type="STRING" id="1415166.NONO_c59990"/>
<evidence type="ECO:0000313" key="1">
    <source>
        <dbReference type="EMBL" id="AHH20775.1"/>
    </source>
</evidence>
<dbReference type="SUPFAM" id="SSF55608">
    <property type="entry name" value="Homing endonucleases"/>
    <property type="match status" value="1"/>
</dbReference>
<name>W5TN42_9NOCA</name>
<dbReference type="AlphaFoldDB" id="W5TN42"/>
<protein>
    <recommendedName>
        <fullName evidence="3">Homing endonuclease LAGLIDADG domain-containing protein</fullName>
    </recommendedName>
</protein>
<dbReference type="Gene3D" id="3.10.28.10">
    <property type="entry name" value="Homing endonucleases"/>
    <property type="match status" value="1"/>
</dbReference>
<dbReference type="EMBL" id="CP006850">
    <property type="protein sequence ID" value="AHH20775.1"/>
    <property type="molecule type" value="Genomic_DNA"/>
</dbReference>
<dbReference type="Proteomes" id="UP000019150">
    <property type="component" value="Chromosome"/>
</dbReference>
<keyword evidence="2" id="KW-1185">Reference proteome</keyword>
<dbReference type="KEGG" id="nno:NONO_c59990"/>
<evidence type="ECO:0008006" key="3">
    <source>
        <dbReference type="Google" id="ProtNLM"/>
    </source>
</evidence>
<accession>W5TN42</accession>
<dbReference type="InterPro" id="IPR027434">
    <property type="entry name" value="Homing_endonucl"/>
</dbReference>
<sequence length="163" mass="18304">MIELPPIDLAYLAGMIDADGYIGANISRTKRYVGATVGITGCRREPHDLAVQLFGGQVSTYLPKHDRAGHRPQHHWQRTGQQTVPVITAVLPYLRVKRDQAYAALELQERVAERRLERTSEDPYPWFGPDYDPFEHLVDFAVSEVQVRNLRGHARLAAMGAGS</sequence>